<keyword evidence="1" id="KW-0812">Transmembrane</keyword>
<name>A0A8I0A7V3_9CLOT</name>
<organism evidence="2 3">
    <name type="scientific">Clostridium lentum</name>
    <dbReference type="NCBI Taxonomy" id="2763037"/>
    <lineage>
        <taxon>Bacteria</taxon>
        <taxon>Bacillati</taxon>
        <taxon>Bacillota</taxon>
        <taxon>Clostridia</taxon>
        <taxon>Eubacteriales</taxon>
        <taxon>Clostridiaceae</taxon>
        <taxon>Clostridium</taxon>
    </lineage>
</organism>
<evidence type="ECO:0000313" key="2">
    <source>
        <dbReference type="EMBL" id="MBC5641204.1"/>
    </source>
</evidence>
<proteinExistence type="predicted"/>
<keyword evidence="1" id="KW-1133">Transmembrane helix</keyword>
<dbReference type="Proteomes" id="UP000662088">
    <property type="component" value="Unassembled WGS sequence"/>
</dbReference>
<feature type="transmembrane region" description="Helical" evidence="1">
    <location>
        <begin position="12"/>
        <end position="33"/>
    </location>
</feature>
<comment type="caution">
    <text evidence="2">The sequence shown here is derived from an EMBL/GenBank/DDBJ whole genome shotgun (WGS) entry which is preliminary data.</text>
</comment>
<dbReference type="EMBL" id="JACOOQ010000028">
    <property type="protein sequence ID" value="MBC5641204.1"/>
    <property type="molecule type" value="Genomic_DNA"/>
</dbReference>
<evidence type="ECO:0000256" key="1">
    <source>
        <dbReference type="SAM" id="Phobius"/>
    </source>
</evidence>
<sequence>MKFSFSKKNIKFILIFSAFIGIGVIVGLSVNVYKNYGSNSTGAIIQDGVISGYTASEIEEIMQRKADESTFSFEINSRPFFENGKSEGNIRIYNPPFNNYLIDVEIKLDSNNKTIFKSGKLKPNQYIEKAKLSRNLKKGEYEATATISAYDPESEQLLGVSVAKLIIAIEN</sequence>
<protein>
    <submittedName>
        <fullName evidence="2">Uncharacterized protein</fullName>
    </submittedName>
</protein>
<accession>A0A8I0A7V3</accession>
<reference evidence="2" key="1">
    <citation type="submission" date="2020-08" db="EMBL/GenBank/DDBJ databases">
        <title>Genome public.</title>
        <authorList>
            <person name="Liu C."/>
            <person name="Sun Q."/>
        </authorList>
    </citation>
    <scope>NUCLEOTIDE SEQUENCE</scope>
    <source>
        <strain evidence="2">NSJ-42</strain>
    </source>
</reference>
<keyword evidence="1" id="KW-0472">Membrane</keyword>
<dbReference type="RefSeq" id="WP_186835629.1">
    <property type="nucleotide sequence ID" value="NZ_JACOOQ010000028.1"/>
</dbReference>
<keyword evidence="3" id="KW-1185">Reference proteome</keyword>
<dbReference type="AlphaFoldDB" id="A0A8I0A7V3"/>
<gene>
    <name evidence="2" type="ORF">H8R92_12610</name>
</gene>
<evidence type="ECO:0000313" key="3">
    <source>
        <dbReference type="Proteomes" id="UP000662088"/>
    </source>
</evidence>